<evidence type="ECO:0000256" key="1">
    <source>
        <dbReference type="SAM" id="SignalP"/>
    </source>
</evidence>
<protein>
    <submittedName>
        <fullName evidence="2">DUF1501 domain-containing protein</fullName>
    </submittedName>
</protein>
<keyword evidence="1" id="KW-0732">Signal</keyword>
<accession>A0ABT8YHR0</accession>
<feature type="chain" id="PRO_5045726266" evidence="1">
    <location>
        <begin position="31"/>
        <end position="391"/>
    </location>
</feature>
<keyword evidence="3" id="KW-1185">Reference proteome</keyword>
<feature type="signal peptide" evidence="1">
    <location>
        <begin position="1"/>
        <end position="30"/>
    </location>
</feature>
<comment type="caution">
    <text evidence="2">The sequence shown here is derived from an EMBL/GenBank/DDBJ whole genome shotgun (WGS) entry which is preliminary data.</text>
</comment>
<evidence type="ECO:0000313" key="2">
    <source>
        <dbReference type="EMBL" id="MDO6963223.1"/>
    </source>
</evidence>
<dbReference type="InterPro" id="IPR006311">
    <property type="entry name" value="TAT_signal"/>
</dbReference>
<dbReference type="PROSITE" id="PS51318">
    <property type="entry name" value="TAT"/>
    <property type="match status" value="1"/>
</dbReference>
<dbReference type="PANTHER" id="PTHR43737">
    <property type="entry name" value="BLL7424 PROTEIN"/>
    <property type="match status" value="1"/>
</dbReference>
<dbReference type="PANTHER" id="PTHR43737:SF1">
    <property type="entry name" value="DUF1501 DOMAIN-CONTAINING PROTEIN"/>
    <property type="match status" value="1"/>
</dbReference>
<reference evidence="2" key="1">
    <citation type="journal article" date="2015" name="Int. J. Syst. Evol. Microbiol.">
        <title>Rhizobium alvei sp. nov., isolated from a freshwater river.</title>
        <authorList>
            <person name="Sheu S.Y."/>
            <person name="Huang H.W."/>
            <person name="Young C.C."/>
            <person name="Chen W.M."/>
        </authorList>
    </citation>
    <scope>NUCLEOTIDE SEQUENCE</scope>
    <source>
        <strain evidence="2">TNR-22</strain>
    </source>
</reference>
<name>A0ABT8YHR0_9HYPH</name>
<dbReference type="EMBL" id="JAUOZU010000004">
    <property type="protein sequence ID" value="MDO6963223.1"/>
    <property type="molecule type" value="Genomic_DNA"/>
</dbReference>
<sequence length="391" mass="42197">MAQFTISRRSFLASACCVAASPLITPVSFAATPGENRFITIVLRGALDGLYLVQPYTEPLLKSYRPELALDPSNGLIDLDGQFGLHPDAGDLLPLWKSGDLGFIHAVSTPYRNTRSHFDGQDILESGAEQAAEADSGWLNRALSGIANVESRKAIDVSASAELILSGPNPIDVWSSQSDIAMKPDEMAFFKRLYQSDPDFSKVFAEAVKTDDDADAVFGSDKRTGDAAGIAHLTAGMLRKDYRIANFSIGGWDTHVGQVSVFRRPLKTLVNVLTTLKTELGPEIWSKTAILAMTEFGRTVRQNGSRGTDHGTGGIAIIAGGAIRGGKVHGQWPGLKESALFENRDLMPTGDIRAISASLLHAQFDIGREKLTSQVFPGLEFDLAKQTYLKG</sequence>
<evidence type="ECO:0000313" key="3">
    <source>
        <dbReference type="Proteomes" id="UP001174932"/>
    </source>
</evidence>
<gene>
    <name evidence="2" type="ORF">Q4481_04595</name>
</gene>
<dbReference type="InterPro" id="IPR010869">
    <property type="entry name" value="DUF1501"/>
</dbReference>
<reference evidence="2" key="2">
    <citation type="submission" date="2023-07" db="EMBL/GenBank/DDBJ databases">
        <authorList>
            <person name="Shen H."/>
        </authorList>
    </citation>
    <scope>NUCLEOTIDE SEQUENCE</scope>
    <source>
        <strain evidence="2">TNR-22</strain>
    </source>
</reference>
<dbReference type="Pfam" id="PF07394">
    <property type="entry name" value="DUF1501"/>
    <property type="match status" value="1"/>
</dbReference>
<dbReference type="Proteomes" id="UP001174932">
    <property type="component" value="Unassembled WGS sequence"/>
</dbReference>
<dbReference type="RefSeq" id="WP_304375127.1">
    <property type="nucleotide sequence ID" value="NZ_JAUOZU010000004.1"/>
</dbReference>
<organism evidence="2 3">
    <name type="scientific">Rhizobium alvei</name>
    <dbReference type="NCBI Taxonomy" id="1132659"/>
    <lineage>
        <taxon>Bacteria</taxon>
        <taxon>Pseudomonadati</taxon>
        <taxon>Pseudomonadota</taxon>
        <taxon>Alphaproteobacteria</taxon>
        <taxon>Hyphomicrobiales</taxon>
        <taxon>Rhizobiaceae</taxon>
        <taxon>Rhizobium/Agrobacterium group</taxon>
        <taxon>Rhizobium</taxon>
    </lineage>
</organism>
<proteinExistence type="predicted"/>